<dbReference type="CDD" id="cd00082">
    <property type="entry name" value="HisKA"/>
    <property type="match status" value="1"/>
</dbReference>
<keyword evidence="7" id="KW-0547">Nucleotide-binding</keyword>
<protein>
    <recommendedName>
        <fullName evidence="3">histidine kinase</fullName>
        <ecNumber evidence="3">2.7.13.3</ecNumber>
    </recommendedName>
</protein>
<comment type="catalytic activity">
    <reaction evidence="1">
        <text>ATP + protein L-histidine = ADP + protein N-phospho-L-histidine.</text>
        <dbReference type="EC" id="2.7.13.3"/>
    </reaction>
</comment>
<dbReference type="GO" id="GO:0005886">
    <property type="term" value="C:plasma membrane"/>
    <property type="evidence" value="ECO:0007669"/>
    <property type="project" value="TreeGrafter"/>
</dbReference>
<evidence type="ECO:0000256" key="12">
    <source>
        <dbReference type="ARBA" id="ARBA00023136"/>
    </source>
</evidence>
<keyword evidence="12 13" id="KW-0472">Membrane</keyword>
<reference evidence="16" key="1">
    <citation type="submission" date="2022-09" db="EMBL/GenBank/DDBJ databases">
        <title>Intensive care unit water sources are persistently colonized with multi-drug resistant bacteria and are the site of extensive horizontal gene transfer of antibiotic resistance genes.</title>
        <authorList>
            <person name="Diorio-Toth L."/>
        </authorList>
    </citation>
    <scope>NUCLEOTIDE SEQUENCE</scope>
    <source>
        <strain evidence="16">GD03843</strain>
    </source>
</reference>
<dbReference type="SUPFAM" id="SSF47384">
    <property type="entry name" value="Homodimeric domain of signal transducing histidine kinase"/>
    <property type="match status" value="1"/>
</dbReference>
<evidence type="ECO:0000256" key="4">
    <source>
        <dbReference type="ARBA" id="ARBA00022553"/>
    </source>
</evidence>
<dbReference type="InterPro" id="IPR036890">
    <property type="entry name" value="HATPase_C_sf"/>
</dbReference>
<dbReference type="Gene3D" id="1.10.287.130">
    <property type="match status" value="1"/>
</dbReference>
<dbReference type="EMBL" id="JAOCDZ010000017">
    <property type="protein sequence ID" value="MDH0738547.1"/>
    <property type="molecule type" value="Genomic_DNA"/>
</dbReference>
<dbReference type="PROSITE" id="PS50109">
    <property type="entry name" value="HIS_KIN"/>
    <property type="match status" value="1"/>
</dbReference>
<dbReference type="PROSITE" id="PS50885">
    <property type="entry name" value="HAMP"/>
    <property type="match status" value="1"/>
</dbReference>
<dbReference type="RefSeq" id="WP_279996569.1">
    <property type="nucleotide sequence ID" value="NZ_JAOCDZ010000017.1"/>
</dbReference>
<evidence type="ECO:0000259" key="14">
    <source>
        <dbReference type="PROSITE" id="PS50109"/>
    </source>
</evidence>
<keyword evidence="8" id="KW-0418">Kinase</keyword>
<keyword evidence="10 13" id="KW-1133">Transmembrane helix</keyword>
<dbReference type="Pfam" id="PF00512">
    <property type="entry name" value="HisKA"/>
    <property type="match status" value="1"/>
</dbReference>
<evidence type="ECO:0000313" key="16">
    <source>
        <dbReference type="EMBL" id="MDH0738547.1"/>
    </source>
</evidence>
<evidence type="ECO:0000256" key="9">
    <source>
        <dbReference type="ARBA" id="ARBA00022840"/>
    </source>
</evidence>
<evidence type="ECO:0000256" key="2">
    <source>
        <dbReference type="ARBA" id="ARBA00004141"/>
    </source>
</evidence>
<dbReference type="GO" id="GO:0000155">
    <property type="term" value="F:phosphorelay sensor kinase activity"/>
    <property type="evidence" value="ECO:0007669"/>
    <property type="project" value="InterPro"/>
</dbReference>
<dbReference type="SMART" id="SM00387">
    <property type="entry name" value="HATPase_c"/>
    <property type="match status" value="1"/>
</dbReference>
<keyword evidence="6 13" id="KW-0812">Transmembrane</keyword>
<feature type="domain" description="Histidine kinase" evidence="14">
    <location>
        <begin position="239"/>
        <end position="451"/>
    </location>
</feature>
<gene>
    <name evidence="16" type="ORF">N5D93_22195</name>
</gene>
<dbReference type="InterPro" id="IPR003594">
    <property type="entry name" value="HATPase_dom"/>
</dbReference>
<evidence type="ECO:0000259" key="15">
    <source>
        <dbReference type="PROSITE" id="PS50885"/>
    </source>
</evidence>
<dbReference type="InterPro" id="IPR005467">
    <property type="entry name" value="His_kinase_dom"/>
</dbReference>
<dbReference type="PANTHER" id="PTHR45436:SF14">
    <property type="entry name" value="SENSOR PROTEIN QSEC"/>
    <property type="match status" value="1"/>
</dbReference>
<dbReference type="InterPro" id="IPR003660">
    <property type="entry name" value="HAMP_dom"/>
</dbReference>
<keyword evidence="4" id="KW-0597">Phosphoprotein</keyword>
<evidence type="ECO:0000256" key="11">
    <source>
        <dbReference type="ARBA" id="ARBA00023012"/>
    </source>
</evidence>
<evidence type="ECO:0000256" key="10">
    <source>
        <dbReference type="ARBA" id="ARBA00022989"/>
    </source>
</evidence>
<evidence type="ECO:0000256" key="1">
    <source>
        <dbReference type="ARBA" id="ARBA00000085"/>
    </source>
</evidence>
<comment type="caution">
    <text evidence="16">The sequence shown here is derived from an EMBL/GenBank/DDBJ whole genome shotgun (WGS) entry which is preliminary data.</text>
</comment>
<dbReference type="PANTHER" id="PTHR45436">
    <property type="entry name" value="SENSOR HISTIDINE KINASE YKOH"/>
    <property type="match status" value="1"/>
</dbReference>
<dbReference type="Gene3D" id="3.30.565.10">
    <property type="entry name" value="Histidine kinase-like ATPase, C-terminal domain"/>
    <property type="match status" value="1"/>
</dbReference>
<evidence type="ECO:0000313" key="17">
    <source>
        <dbReference type="Proteomes" id="UP001161094"/>
    </source>
</evidence>
<evidence type="ECO:0000256" key="5">
    <source>
        <dbReference type="ARBA" id="ARBA00022679"/>
    </source>
</evidence>
<keyword evidence="5" id="KW-0808">Transferase</keyword>
<evidence type="ECO:0000256" key="6">
    <source>
        <dbReference type="ARBA" id="ARBA00022692"/>
    </source>
</evidence>
<dbReference type="PRINTS" id="PR00344">
    <property type="entry name" value="BCTRLSENSOR"/>
</dbReference>
<name>A0AA42S5E8_9BURK</name>
<dbReference type="SUPFAM" id="SSF55874">
    <property type="entry name" value="ATPase domain of HSP90 chaperone/DNA topoisomerase II/histidine kinase"/>
    <property type="match status" value="1"/>
</dbReference>
<dbReference type="Proteomes" id="UP001161094">
    <property type="component" value="Unassembled WGS sequence"/>
</dbReference>
<dbReference type="InterPro" id="IPR004358">
    <property type="entry name" value="Sig_transdc_His_kin-like_C"/>
</dbReference>
<dbReference type="GO" id="GO:0005524">
    <property type="term" value="F:ATP binding"/>
    <property type="evidence" value="ECO:0007669"/>
    <property type="project" value="UniProtKB-KW"/>
</dbReference>
<evidence type="ECO:0000256" key="13">
    <source>
        <dbReference type="SAM" id="Phobius"/>
    </source>
</evidence>
<keyword evidence="9 16" id="KW-0067">ATP-binding</keyword>
<proteinExistence type="predicted"/>
<feature type="domain" description="HAMP" evidence="15">
    <location>
        <begin position="179"/>
        <end position="231"/>
    </location>
</feature>
<dbReference type="InterPro" id="IPR003661">
    <property type="entry name" value="HisK_dim/P_dom"/>
</dbReference>
<comment type="subcellular location">
    <subcellularLocation>
        <location evidence="2">Membrane</location>
        <topology evidence="2">Multi-pass membrane protein</topology>
    </subcellularLocation>
</comment>
<dbReference type="InterPro" id="IPR036097">
    <property type="entry name" value="HisK_dim/P_sf"/>
</dbReference>
<evidence type="ECO:0000256" key="7">
    <source>
        <dbReference type="ARBA" id="ARBA00022741"/>
    </source>
</evidence>
<dbReference type="AlphaFoldDB" id="A0AA42S5E8"/>
<dbReference type="SMART" id="SM00388">
    <property type="entry name" value="HisKA"/>
    <property type="match status" value="1"/>
</dbReference>
<dbReference type="EC" id="2.7.13.3" evidence="3"/>
<feature type="transmembrane region" description="Helical" evidence="13">
    <location>
        <begin position="159"/>
        <end position="178"/>
    </location>
</feature>
<organism evidence="16 17">
    <name type="scientific">Achromobacter spanius</name>
    <dbReference type="NCBI Taxonomy" id="217203"/>
    <lineage>
        <taxon>Bacteria</taxon>
        <taxon>Pseudomonadati</taxon>
        <taxon>Pseudomonadota</taxon>
        <taxon>Betaproteobacteria</taxon>
        <taxon>Burkholderiales</taxon>
        <taxon>Alcaligenaceae</taxon>
        <taxon>Achromobacter</taxon>
    </lineage>
</organism>
<accession>A0AA42S5E8</accession>
<keyword evidence="11" id="KW-0902">Two-component regulatory system</keyword>
<dbReference type="Pfam" id="PF02518">
    <property type="entry name" value="HATPase_c"/>
    <property type="match status" value="1"/>
</dbReference>
<sequence length="456" mass="50082">MTTLRRRLAITLLLAVLATWLIAVLLVYVQQTRAETGMLDQSVRYGAQKVLLSLPTSLLQAEPLHEEDRFELPASSRFDGETSNFQVWSLADKRLIVRSPTAPDAPMVPSFQDSFQDVTVRGESWRVYALSDADGLVQVQFAKSIDQVQHDTVTRMWNGLWFFSALFLTLTGLTWLVIRRAFRPVDRARDAIVNRTGMDLTPVPTSGMPGELRPFIGAINGLLERLSASLDRERRFLADAAHELRTPLAALSAYADLALRSDSEQARGQAVEQLRNVALRTSRLAEQLLEQARMQAQGEGEIEPVPLDHLVEMIARDSEVLATTKQQRIILDTHATTLPGNVDALGVLVRNLLDNALRYTPEGGCVKVGCGPLPQGGAHLTVADNGPGIAVAERERVFDRFYRMPGATERGSGIGLSLVAQIAACHGARVEWGPGLDGRGVGITIHFAQIHPPLRV</sequence>
<evidence type="ECO:0000256" key="3">
    <source>
        <dbReference type="ARBA" id="ARBA00012438"/>
    </source>
</evidence>
<evidence type="ECO:0000256" key="8">
    <source>
        <dbReference type="ARBA" id="ARBA00022777"/>
    </source>
</evidence>
<dbReference type="InterPro" id="IPR050428">
    <property type="entry name" value="TCS_sensor_his_kinase"/>
</dbReference>